<organism evidence="1 2">
    <name type="scientific">Salix dunnii</name>
    <dbReference type="NCBI Taxonomy" id="1413687"/>
    <lineage>
        <taxon>Eukaryota</taxon>
        <taxon>Viridiplantae</taxon>
        <taxon>Streptophyta</taxon>
        <taxon>Embryophyta</taxon>
        <taxon>Tracheophyta</taxon>
        <taxon>Spermatophyta</taxon>
        <taxon>Magnoliopsida</taxon>
        <taxon>eudicotyledons</taxon>
        <taxon>Gunneridae</taxon>
        <taxon>Pentapetalae</taxon>
        <taxon>rosids</taxon>
        <taxon>fabids</taxon>
        <taxon>Malpighiales</taxon>
        <taxon>Salicaceae</taxon>
        <taxon>Saliceae</taxon>
        <taxon>Salix</taxon>
    </lineage>
</organism>
<reference evidence="1 2" key="1">
    <citation type="submission" date="2020-10" db="EMBL/GenBank/DDBJ databases">
        <title>Plant Genome Project.</title>
        <authorList>
            <person name="Zhang R.-G."/>
        </authorList>
    </citation>
    <scope>NUCLEOTIDE SEQUENCE [LARGE SCALE GENOMIC DNA]</scope>
    <source>
        <strain evidence="1">FAFU-HL-1</strain>
        <tissue evidence="1">Leaf</tissue>
    </source>
</reference>
<proteinExistence type="predicted"/>
<keyword evidence="2" id="KW-1185">Reference proteome</keyword>
<evidence type="ECO:0000313" key="1">
    <source>
        <dbReference type="EMBL" id="KAF9675196.1"/>
    </source>
</evidence>
<accession>A0A835JU85</accession>
<evidence type="ECO:0000313" key="2">
    <source>
        <dbReference type="Proteomes" id="UP000657918"/>
    </source>
</evidence>
<name>A0A835JU85_9ROSI</name>
<sequence length="68" mass="7396">MDPPPSTVPLLDPPHHEGGWLDSCILIVNYWEYSHFAVYGFCVAAAYSHAAALPSSSLCHLLPKAAFL</sequence>
<dbReference type="Proteomes" id="UP000657918">
    <property type="component" value="Unassembled WGS sequence"/>
</dbReference>
<protein>
    <submittedName>
        <fullName evidence="1">Uncharacterized protein</fullName>
    </submittedName>
</protein>
<dbReference type="AlphaFoldDB" id="A0A835JU85"/>
<dbReference type="EMBL" id="JADGMS010000009">
    <property type="protein sequence ID" value="KAF9675196.1"/>
    <property type="molecule type" value="Genomic_DNA"/>
</dbReference>
<comment type="caution">
    <text evidence="1">The sequence shown here is derived from an EMBL/GenBank/DDBJ whole genome shotgun (WGS) entry which is preliminary data.</text>
</comment>
<gene>
    <name evidence="1" type="ORF">SADUNF_Sadunf09G0007000</name>
</gene>